<evidence type="ECO:0000256" key="1">
    <source>
        <dbReference type="PROSITE-ProRule" id="PRU00235"/>
    </source>
</evidence>
<protein>
    <submittedName>
        <fullName evidence="3">Uncharacterized protein</fullName>
    </submittedName>
</protein>
<evidence type="ECO:0000313" key="4">
    <source>
        <dbReference type="Proteomes" id="UP001294444"/>
    </source>
</evidence>
<feature type="region of interest" description="Disordered" evidence="2">
    <location>
        <begin position="610"/>
        <end position="645"/>
    </location>
</feature>
<keyword evidence="4" id="KW-1185">Reference proteome</keyword>
<dbReference type="PANTHER" id="PTHR46337">
    <property type="entry name" value="RCC1-LIKE G EXCHANGING FACTOR-LIKE PROTEIN"/>
    <property type="match status" value="1"/>
</dbReference>
<dbReference type="AlphaFoldDB" id="A0AAJ5C625"/>
<accession>A0AAJ5C625</accession>
<dbReference type="PROSITE" id="PS50012">
    <property type="entry name" value="RCC1_3"/>
    <property type="match status" value="2"/>
</dbReference>
<dbReference type="InterPro" id="IPR000408">
    <property type="entry name" value="Reg_chr_condens"/>
</dbReference>
<dbReference type="PANTHER" id="PTHR46337:SF1">
    <property type="entry name" value="RCC1-LIKE G EXCHANGING FACTOR-LIKE PROTEIN"/>
    <property type="match status" value="1"/>
</dbReference>
<dbReference type="InterPro" id="IPR009091">
    <property type="entry name" value="RCC1/BLIP-II"/>
</dbReference>
<dbReference type="EMBL" id="OAPG01000009">
    <property type="protein sequence ID" value="SNX85351.1"/>
    <property type="molecule type" value="Genomic_DNA"/>
</dbReference>
<feature type="region of interest" description="Disordered" evidence="2">
    <location>
        <begin position="301"/>
        <end position="320"/>
    </location>
</feature>
<reference evidence="3" key="1">
    <citation type="submission" date="2023-10" db="EMBL/GenBank/DDBJ databases">
        <authorList>
            <person name="Guldener U."/>
        </authorList>
    </citation>
    <scope>NUCLEOTIDE SEQUENCE</scope>
    <source>
        <strain evidence="3">Mp4</strain>
    </source>
</reference>
<name>A0AAJ5C625_9BASI</name>
<proteinExistence type="predicted"/>
<dbReference type="SUPFAM" id="SSF50985">
    <property type="entry name" value="RCC1/BLIP-II"/>
    <property type="match status" value="1"/>
</dbReference>
<feature type="repeat" description="RCC1" evidence="1">
    <location>
        <begin position="350"/>
        <end position="425"/>
    </location>
</feature>
<feature type="compositionally biased region" description="Polar residues" evidence="2">
    <location>
        <begin position="131"/>
        <end position="170"/>
    </location>
</feature>
<dbReference type="Gene3D" id="2.130.10.30">
    <property type="entry name" value="Regulator of chromosome condensation 1/beta-lactamase-inhibitor protein II"/>
    <property type="match status" value="2"/>
</dbReference>
<feature type="region of interest" description="Disordered" evidence="2">
    <location>
        <begin position="110"/>
        <end position="170"/>
    </location>
</feature>
<evidence type="ECO:0000313" key="3">
    <source>
        <dbReference type="EMBL" id="SNX85351.1"/>
    </source>
</evidence>
<comment type="caution">
    <text evidence="3">The sequence shown here is derived from an EMBL/GenBank/DDBJ whole genome shotgun (WGS) entry which is preliminary data.</text>
</comment>
<dbReference type="Pfam" id="PF13540">
    <property type="entry name" value="RCC1_2"/>
    <property type="match status" value="1"/>
</dbReference>
<evidence type="ECO:0000256" key="2">
    <source>
        <dbReference type="SAM" id="MobiDB-lite"/>
    </source>
</evidence>
<dbReference type="GO" id="GO:0019843">
    <property type="term" value="F:rRNA binding"/>
    <property type="evidence" value="ECO:0007669"/>
    <property type="project" value="TreeGrafter"/>
</dbReference>
<dbReference type="Proteomes" id="UP001294444">
    <property type="component" value="Unassembled WGS sequence"/>
</dbReference>
<feature type="repeat" description="RCC1" evidence="1">
    <location>
        <begin position="238"/>
        <end position="342"/>
    </location>
</feature>
<dbReference type="GO" id="GO:0070131">
    <property type="term" value="P:positive regulation of mitochondrial translation"/>
    <property type="evidence" value="ECO:0007669"/>
    <property type="project" value="TreeGrafter"/>
</dbReference>
<organism evidence="3 4">
    <name type="scientific">Melanopsichium pennsylvanicum</name>
    <dbReference type="NCBI Taxonomy" id="63383"/>
    <lineage>
        <taxon>Eukaryota</taxon>
        <taxon>Fungi</taxon>
        <taxon>Dikarya</taxon>
        <taxon>Basidiomycota</taxon>
        <taxon>Ustilaginomycotina</taxon>
        <taxon>Ustilaginomycetes</taxon>
        <taxon>Ustilaginales</taxon>
        <taxon>Ustilaginaceae</taxon>
        <taxon>Melanopsichium</taxon>
    </lineage>
</organism>
<dbReference type="GO" id="GO:0005743">
    <property type="term" value="C:mitochondrial inner membrane"/>
    <property type="evidence" value="ECO:0007669"/>
    <property type="project" value="TreeGrafter"/>
</dbReference>
<dbReference type="InterPro" id="IPR053035">
    <property type="entry name" value="Mitochondrial_GEF_domain"/>
</dbReference>
<sequence length="697" mass="75330">MGLIRPMATHTFAASALRHYLMPKNTPTLKLFSTIRTIHTSLTLSYQHLLYLGNVLGYQSPQRLSKFPRAWLDSVGVSSDVDHGLRWTGASGGPGHALISYTLLDKPLDPQRSRKASSEELVTTTSSTTSRSFVEDQTTSAHVQQQEGTVLDHSSGTSRKNSNSQPSKVFSLGRNTYAQLGLGFSSQEATRGMVTGQIQGRGGVANIVAGSGFSFVVADLGIRDYSSKDSIEGATSGSAIYAFGNDTLGQLGASPSSLLDTLRSFHPISGNDPYDLSTRLPGSDSPQLRLLPLPKRISLEAENNNDADPSSSSSSSSSAGGGEWKVLDLAAGVDHSLMLTERVVNGYRLQKVWSTGLNTDGQLGLTSPAESQSVPMLPLLSRQFQPVPGLRLKPISIKSKANKEDGGEIQNVACGADTSYAITKQGDVWVWGNSEYGQSLAGVQDRIPSPTFVPNPLPEAYTERNLSHLLDEKGEEEEENAVVPRIKKLVAGGSFAGILDDRGLVWVIGYGPRASYASSSSSSSSSCFFSEEEKEWAKLSLVHGFPEGCVVEDLFCGLEYLVAVTRSNKKHTNSKGEDEIGVYIWGIPPRSISTVPIHHPKQVPFTIPRTPRQQYLDENPTLKNKPTKHHTAQEKGSSELLQQVKGGKDDQVEKIKVEQVACTRDYVLLVLNDGKGQEEVCWGECVGPPKEKGTDIV</sequence>
<dbReference type="GO" id="GO:0005085">
    <property type="term" value="F:guanyl-nucleotide exchange factor activity"/>
    <property type="evidence" value="ECO:0007669"/>
    <property type="project" value="TreeGrafter"/>
</dbReference>
<gene>
    <name evidence="3" type="ORF">MEPE_04060</name>
</gene>